<dbReference type="AlphaFoldDB" id="A0A918TD78"/>
<keyword evidence="4" id="KW-1185">Reference proteome</keyword>
<protein>
    <recommendedName>
        <fullName evidence="2">SLA1 homology domain-containing protein</fullName>
    </recommendedName>
</protein>
<dbReference type="InterPro" id="IPR007131">
    <property type="entry name" value="SHD1"/>
</dbReference>
<dbReference type="RefSeq" id="WP_189566806.1">
    <property type="nucleotide sequence ID" value="NZ_BMXI01000001.1"/>
</dbReference>
<dbReference type="GO" id="GO:0042802">
    <property type="term" value="F:identical protein binding"/>
    <property type="evidence" value="ECO:0007669"/>
    <property type="project" value="InterPro"/>
</dbReference>
<dbReference type="Pfam" id="PF03983">
    <property type="entry name" value="SHD1"/>
    <property type="match status" value="1"/>
</dbReference>
<feature type="signal peptide" evidence="1">
    <location>
        <begin position="1"/>
        <end position="18"/>
    </location>
</feature>
<dbReference type="Gene3D" id="3.40.50.1820">
    <property type="entry name" value="alpha/beta hydrolase"/>
    <property type="match status" value="1"/>
</dbReference>
<feature type="domain" description="SLA1 homology" evidence="2">
    <location>
        <begin position="16"/>
        <end position="71"/>
    </location>
</feature>
<proteinExistence type="predicted"/>
<dbReference type="Gene3D" id="2.30.30.700">
    <property type="entry name" value="SLA1 homology domain 1"/>
    <property type="match status" value="1"/>
</dbReference>
<accession>A0A918TD78</accession>
<reference evidence="3" key="1">
    <citation type="journal article" date="2014" name="Int. J. Syst. Evol. Microbiol.">
        <title>Complete genome sequence of Corynebacterium casei LMG S-19264T (=DSM 44701T), isolated from a smear-ripened cheese.</title>
        <authorList>
            <consortium name="US DOE Joint Genome Institute (JGI-PGF)"/>
            <person name="Walter F."/>
            <person name="Albersmeier A."/>
            <person name="Kalinowski J."/>
            <person name="Ruckert C."/>
        </authorList>
    </citation>
    <scope>NUCLEOTIDE SEQUENCE</scope>
    <source>
        <strain evidence="3">KCTC 12988</strain>
    </source>
</reference>
<organism evidence="3 4">
    <name type="scientific">Roseibacillus persicicus</name>
    <dbReference type="NCBI Taxonomy" id="454148"/>
    <lineage>
        <taxon>Bacteria</taxon>
        <taxon>Pseudomonadati</taxon>
        <taxon>Verrucomicrobiota</taxon>
        <taxon>Verrucomicrobiia</taxon>
        <taxon>Verrucomicrobiales</taxon>
        <taxon>Verrucomicrobiaceae</taxon>
        <taxon>Roseibacillus</taxon>
    </lineage>
</organism>
<dbReference type="GO" id="GO:0030674">
    <property type="term" value="F:protein-macromolecule adaptor activity"/>
    <property type="evidence" value="ECO:0007669"/>
    <property type="project" value="InterPro"/>
</dbReference>
<keyword evidence="1" id="KW-0732">Signal</keyword>
<dbReference type="EMBL" id="BMXI01000001">
    <property type="protein sequence ID" value="GHC41985.1"/>
    <property type="molecule type" value="Genomic_DNA"/>
</dbReference>
<dbReference type="Proteomes" id="UP000644507">
    <property type="component" value="Unassembled WGS sequence"/>
</dbReference>
<dbReference type="GO" id="GO:0008092">
    <property type="term" value="F:cytoskeletal protein binding"/>
    <property type="evidence" value="ECO:0007669"/>
    <property type="project" value="InterPro"/>
</dbReference>
<dbReference type="GO" id="GO:0043130">
    <property type="term" value="F:ubiquitin binding"/>
    <property type="evidence" value="ECO:0007669"/>
    <property type="project" value="InterPro"/>
</dbReference>
<reference evidence="3" key="2">
    <citation type="submission" date="2020-09" db="EMBL/GenBank/DDBJ databases">
        <authorList>
            <person name="Sun Q."/>
            <person name="Kim S."/>
        </authorList>
    </citation>
    <scope>NUCLEOTIDE SEQUENCE</scope>
    <source>
        <strain evidence="3">KCTC 12988</strain>
    </source>
</reference>
<gene>
    <name evidence="3" type="ORF">GCM10007100_03640</name>
</gene>
<dbReference type="InterPro" id="IPR029058">
    <property type="entry name" value="AB_hydrolase_fold"/>
</dbReference>
<evidence type="ECO:0000313" key="4">
    <source>
        <dbReference type="Proteomes" id="UP000644507"/>
    </source>
</evidence>
<evidence type="ECO:0000259" key="2">
    <source>
        <dbReference type="Pfam" id="PF03983"/>
    </source>
</evidence>
<sequence length="406" mass="44669">MKLILPLLLLATSLTAEVRTWTSQAGSKIEAEVVEVAGDKVTLKRSDGKEITAPIASLSEADQKFLREYSQKEKASPPDNLPHPLGRAVGPIKAENSHYFLYLPKSLVAGRRAPLLFFTGSGGGNLKMLDRYIQAAEVGGWIVAVSKETRNNQNSLPHVLACMKHLETTLPVDSNRLYFTGASGGGQRAMMNAAGYKGAGAIPIIYHGILDGEEVPSKGHYYFIGGAQDYNRYGTAAARKNLGRNAFHRFHPGGHNNGPDTLVQDGMLWLNARFYASTKDREYAEQASDFERNLLDFLEGLPDGASHRAFMLLSFIRDDYEISSANQSRADALFSKLQSNPQNALYLEALADLDELSEKDLSEHGVGTLKKHTSKKVSREAARLRDKYPGLHEIPSILENLQKPTK</sequence>
<evidence type="ECO:0000313" key="3">
    <source>
        <dbReference type="EMBL" id="GHC41985.1"/>
    </source>
</evidence>
<comment type="caution">
    <text evidence="3">The sequence shown here is derived from an EMBL/GenBank/DDBJ whole genome shotgun (WGS) entry which is preliminary data.</text>
</comment>
<dbReference type="SUPFAM" id="SSF53474">
    <property type="entry name" value="alpha/beta-Hydrolases"/>
    <property type="match status" value="1"/>
</dbReference>
<feature type="chain" id="PRO_5037771793" description="SLA1 homology domain-containing protein" evidence="1">
    <location>
        <begin position="19"/>
        <end position="406"/>
    </location>
</feature>
<evidence type="ECO:0000256" key="1">
    <source>
        <dbReference type="SAM" id="SignalP"/>
    </source>
</evidence>
<name>A0A918TD78_9BACT</name>